<feature type="domain" description="NB-ARC" evidence="6">
    <location>
        <begin position="151"/>
        <end position="337"/>
    </location>
</feature>
<evidence type="ECO:0000256" key="2">
    <source>
        <dbReference type="ARBA" id="ARBA00022737"/>
    </source>
</evidence>
<dbReference type="Pfam" id="PF00931">
    <property type="entry name" value="NB-ARC"/>
    <property type="match status" value="1"/>
</dbReference>
<dbReference type="Pfam" id="PF23598">
    <property type="entry name" value="LRR_14"/>
    <property type="match status" value="1"/>
</dbReference>
<dbReference type="GO" id="GO:0006952">
    <property type="term" value="P:defense response"/>
    <property type="evidence" value="ECO:0007669"/>
    <property type="project" value="UniProtKB-KW"/>
</dbReference>
<dbReference type="InterPro" id="IPR050905">
    <property type="entry name" value="Plant_NBS-LRR"/>
</dbReference>
<gene>
    <name evidence="8" type="ORF">FNV43_RR08860</name>
</gene>
<evidence type="ECO:0000313" key="8">
    <source>
        <dbReference type="EMBL" id="KAF3448149.1"/>
    </source>
</evidence>
<dbReference type="GO" id="GO:0005524">
    <property type="term" value="F:ATP binding"/>
    <property type="evidence" value="ECO:0007669"/>
    <property type="project" value="UniProtKB-KW"/>
</dbReference>
<accession>A0A8K0H9K1</accession>
<comment type="similarity">
    <text evidence="1">Belongs to the disease resistance NB-LRR family.</text>
</comment>
<dbReference type="PANTHER" id="PTHR33463:SF198">
    <property type="entry name" value="RPP4C3"/>
    <property type="match status" value="1"/>
</dbReference>
<organism evidence="8 9">
    <name type="scientific">Rhamnella rubrinervis</name>
    <dbReference type="NCBI Taxonomy" id="2594499"/>
    <lineage>
        <taxon>Eukaryota</taxon>
        <taxon>Viridiplantae</taxon>
        <taxon>Streptophyta</taxon>
        <taxon>Embryophyta</taxon>
        <taxon>Tracheophyta</taxon>
        <taxon>Spermatophyta</taxon>
        <taxon>Magnoliopsida</taxon>
        <taxon>eudicotyledons</taxon>
        <taxon>Gunneridae</taxon>
        <taxon>Pentapetalae</taxon>
        <taxon>rosids</taxon>
        <taxon>fabids</taxon>
        <taxon>Rosales</taxon>
        <taxon>Rhamnaceae</taxon>
        <taxon>rhamnoid group</taxon>
        <taxon>Rhamneae</taxon>
        <taxon>Rhamnella</taxon>
    </lineage>
</organism>
<evidence type="ECO:0008006" key="10">
    <source>
        <dbReference type="Google" id="ProtNLM"/>
    </source>
</evidence>
<dbReference type="InterPro" id="IPR032675">
    <property type="entry name" value="LRR_dom_sf"/>
</dbReference>
<protein>
    <recommendedName>
        <fullName evidence="10">AAA+ ATPase domain-containing protein</fullName>
    </recommendedName>
</protein>
<dbReference type="Gene3D" id="3.40.50.300">
    <property type="entry name" value="P-loop containing nucleotide triphosphate hydrolases"/>
    <property type="match status" value="1"/>
</dbReference>
<keyword evidence="2" id="KW-0677">Repeat</keyword>
<dbReference type="EMBL" id="VOIH02000004">
    <property type="protein sequence ID" value="KAF3448149.1"/>
    <property type="molecule type" value="Genomic_DNA"/>
</dbReference>
<name>A0A8K0H9K1_9ROSA</name>
<dbReference type="GO" id="GO:0043531">
    <property type="term" value="F:ADP binding"/>
    <property type="evidence" value="ECO:0007669"/>
    <property type="project" value="InterPro"/>
</dbReference>
<dbReference type="InterPro" id="IPR002182">
    <property type="entry name" value="NB-ARC"/>
</dbReference>
<evidence type="ECO:0000256" key="5">
    <source>
        <dbReference type="ARBA" id="ARBA00022840"/>
    </source>
</evidence>
<sequence>MESVGQLAPVVNHAINPVLRQLGYLIKYKSNVQVLETQTTELRHAKERLQHDIDEALRTVGQKTEADVEEWLTKVNKIIDEAHQFLEDDRQAKKCLNGFCRYHPSRKAAKRSQKIMVELQKGKEFPRLTYSTPLQDIWDPCLDFQSRTSIVTQILEEFQKDNINMIGVYGMAGVGKTTLVKQVGGQAEDEKLFNYKVVIVEVKQNTDVERIQKDIAEKLGLKFDEYVTQTGRERVLWEAEEGKLGLGFDEKQTVAGRARSLGNYIKKKKNILVIFDDVRKELDLEKLGVSVGMSKILLTSRTREVLCSKMGTQKDFMLKVLNKEEAWSLFENTVGDDAVKDPGIGKVAIEVANQCKGLPILVVTVAKALKGKKLHSWKDVLGNLKLCSGNELEKAYSSIEWSYKQLESEELKSLFLIFGTLGGKNYFLQDMLIYTLGLGLSMYEGIETVEAAHDRLHSLVDKLKDSCLLLDHNINGVITMHDLIHVFKEWPIKEVLEKCTMISLDEINIPNLPDELECPSLRMFLLSDLTNLCCPSLPPSVQSLSSLQTLCLDQCELRDLAIVGELRSLEILSLAFSKFKQLPKEIGQLTRLRLLDLSNCTELEAIHPNVISSLTRLEELKMNNSFNKWEIEEASNNISGGSNASLSELKHLSNLATLDINIKDYSQLPFNFFSDKLKHFKIFIGDV</sequence>
<evidence type="ECO:0000259" key="7">
    <source>
        <dbReference type="Pfam" id="PF23598"/>
    </source>
</evidence>
<dbReference type="PRINTS" id="PR00364">
    <property type="entry name" value="DISEASERSIST"/>
</dbReference>
<dbReference type="InterPro" id="IPR042197">
    <property type="entry name" value="Apaf_helical"/>
</dbReference>
<reference evidence="8" key="1">
    <citation type="submission" date="2020-03" db="EMBL/GenBank/DDBJ databases">
        <title>A high-quality chromosome-level genome assembly of a woody plant with both climbing and erect habits, Rhamnella rubrinervis.</title>
        <authorList>
            <person name="Lu Z."/>
            <person name="Yang Y."/>
            <person name="Zhu X."/>
            <person name="Sun Y."/>
        </authorList>
    </citation>
    <scope>NUCLEOTIDE SEQUENCE</scope>
    <source>
        <strain evidence="8">BYM</strain>
        <tissue evidence="8">Leaf</tissue>
    </source>
</reference>
<keyword evidence="4" id="KW-0611">Plant defense</keyword>
<keyword evidence="3" id="KW-0547">Nucleotide-binding</keyword>
<dbReference type="SUPFAM" id="SSF52058">
    <property type="entry name" value="L domain-like"/>
    <property type="match status" value="1"/>
</dbReference>
<keyword evidence="9" id="KW-1185">Reference proteome</keyword>
<dbReference type="Proteomes" id="UP000796880">
    <property type="component" value="Unassembled WGS sequence"/>
</dbReference>
<evidence type="ECO:0000259" key="6">
    <source>
        <dbReference type="Pfam" id="PF00931"/>
    </source>
</evidence>
<evidence type="ECO:0000256" key="4">
    <source>
        <dbReference type="ARBA" id="ARBA00022821"/>
    </source>
</evidence>
<feature type="domain" description="Disease resistance R13L4/SHOC-2-like LRR" evidence="7">
    <location>
        <begin position="510"/>
        <end position="665"/>
    </location>
</feature>
<dbReference type="InterPro" id="IPR055414">
    <property type="entry name" value="LRR_R13L4/SHOC2-like"/>
</dbReference>
<proteinExistence type="inferred from homology"/>
<evidence type="ECO:0000256" key="1">
    <source>
        <dbReference type="ARBA" id="ARBA00008894"/>
    </source>
</evidence>
<dbReference type="PANTHER" id="PTHR33463">
    <property type="entry name" value="NB-ARC DOMAIN-CONTAINING PROTEIN-RELATED"/>
    <property type="match status" value="1"/>
</dbReference>
<dbReference type="AlphaFoldDB" id="A0A8K0H9K1"/>
<dbReference type="InterPro" id="IPR027417">
    <property type="entry name" value="P-loop_NTPase"/>
</dbReference>
<evidence type="ECO:0000313" key="9">
    <source>
        <dbReference type="Proteomes" id="UP000796880"/>
    </source>
</evidence>
<keyword evidence="5" id="KW-0067">ATP-binding</keyword>
<dbReference type="SUPFAM" id="SSF52540">
    <property type="entry name" value="P-loop containing nucleoside triphosphate hydrolases"/>
    <property type="match status" value="1"/>
</dbReference>
<evidence type="ECO:0000256" key="3">
    <source>
        <dbReference type="ARBA" id="ARBA00022741"/>
    </source>
</evidence>
<dbReference type="Gene3D" id="3.80.10.10">
    <property type="entry name" value="Ribonuclease Inhibitor"/>
    <property type="match status" value="1"/>
</dbReference>
<dbReference type="Gene3D" id="1.10.8.430">
    <property type="entry name" value="Helical domain of apoptotic protease-activating factors"/>
    <property type="match status" value="1"/>
</dbReference>
<dbReference type="OrthoDB" id="1751378at2759"/>
<comment type="caution">
    <text evidence="8">The sequence shown here is derived from an EMBL/GenBank/DDBJ whole genome shotgun (WGS) entry which is preliminary data.</text>
</comment>